<dbReference type="GO" id="GO:0015171">
    <property type="term" value="F:amino acid transmembrane transporter activity"/>
    <property type="evidence" value="ECO:0007669"/>
    <property type="project" value="TreeGrafter"/>
</dbReference>
<feature type="transmembrane region" description="Helical" evidence="6">
    <location>
        <begin position="434"/>
        <end position="453"/>
    </location>
</feature>
<evidence type="ECO:0000256" key="2">
    <source>
        <dbReference type="ARBA" id="ARBA00022448"/>
    </source>
</evidence>
<evidence type="ECO:0000256" key="4">
    <source>
        <dbReference type="ARBA" id="ARBA00022989"/>
    </source>
</evidence>
<feature type="transmembrane region" description="Helical" evidence="6">
    <location>
        <begin position="60"/>
        <end position="82"/>
    </location>
</feature>
<dbReference type="Pfam" id="PF13520">
    <property type="entry name" value="AA_permease_2"/>
    <property type="match status" value="1"/>
</dbReference>
<keyword evidence="5 6" id="KW-0472">Membrane</keyword>
<keyword evidence="3 6" id="KW-0812">Transmembrane</keyword>
<feature type="transmembrane region" description="Helical" evidence="6">
    <location>
        <begin position="188"/>
        <end position="205"/>
    </location>
</feature>
<dbReference type="Proteomes" id="UP000223060">
    <property type="component" value="Chromosome"/>
</dbReference>
<evidence type="ECO:0000256" key="3">
    <source>
        <dbReference type="ARBA" id="ARBA00022692"/>
    </source>
</evidence>
<feature type="transmembrane region" description="Helical" evidence="6">
    <location>
        <begin position="352"/>
        <end position="372"/>
    </location>
</feature>
<protein>
    <submittedName>
        <fullName evidence="7">Amino acid permease</fullName>
    </submittedName>
</protein>
<evidence type="ECO:0000256" key="1">
    <source>
        <dbReference type="ARBA" id="ARBA00004141"/>
    </source>
</evidence>
<accession>A0A1S7FS82</accession>
<dbReference type="PIRSF" id="PIRSF006060">
    <property type="entry name" value="AA_transporter"/>
    <property type="match status" value="1"/>
</dbReference>
<feature type="transmembrane region" description="Helical" evidence="6">
    <location>
        <begin position="378"/>
        <end position="398"/>
    </location>
</feature>
<keyword evidence="4 6" id="KW-1133">Transmembrane helix</keyword>
<feature type="transmembrane region" description="Helical" evidence="6">
    <location>
        <begin position="157"/>
        <end position="176"/>
    </location>
</feature>
<dbReference type="PANTHER" id="PTHR43243:SF4">
    <property type="entry name" value="CATIONIC AMINO ACID TRANSPORTER 4"/>
    <property type="match status" value="1"/>
</dbReference>
<keyword evidence="2" id="KW-0813">Transport</keyword>
<dbReference type="AlphaFoldDB" id="A0A1S7FS82"/>
<keyword evidence="8" id="KW-1185">Reference proteome</keyword>
<dbReference type="Gene3D" id="1.20.1740.10">
    <property type="entry name" value="Amino acid/polyamine transporter I"/>
    <property type="match status" value="1"/>
</dbReference>
<evidence type="ECO:0000313" key="7">
    <source>
        <dbReference type="EMBL" id="AQY50229.1"/>
    </source>
</evidence>
<evidence type="ECO:0000256" key="6">
    <source>
        <dbReference type="SAM" id="Phobius"/>
    </source>
</evidence>
<name>A0A1S7FS82_9LIST</name>
<evidence type="ECO:0000256" key="5">
    <source>
        <dbReference type="ARBA" id="ARBA00023136"/>
    </source>
</evidence>
<dbReference type="RefSeq" id="WP_036059597.1">
    <property type="nucleotide sequence ID" value="NZ_CP011102.1"/>
</dbReference>
<organism evidence="7 8">
    <name type="scientific">Listeria weihenstephanensis</name>
    <dbReference type="NCBI Taxonomy" id="1006155"/>
    <lineage>
        <taxon>Bacteria</taxon>
        <taxon>Bacillati</taxon>
        <taxon>Bacillota</taxon>
        <taxon>Bacilli</taxon>
        <taxon>Bacillales</taxon>
        <taxon>Listeriaceae</taxon>
        <taxon>Listeria</taxon>
    </lineage>
</organism>
<reference evidence="8" key="1">
    <citation type="submission" date="2015-03" db="EMBL/GenBank/DDBJ databases">
        <authorList>
            <person name="Ferrari E."/>
            <person name="Walter M.C."/>
            <person name="Huptas C."/>
            <person name="Scherer S."/>
            <person name="Mueller-Herbst S."/>
        </authorList>
    </citation>
    <scope>NUCLEOTIDE SEQUENCE [LARGE SCALE GENOMIC DNA]</scope>
    <source>
        <strain evidence="8">LWP01</strain>
    </source>
</reference>
<dbReference type="EMBL" id="CP011102">
    <property type="protein sequence ID" value="AQY50229.1"/>
    <property type="molecule type" value="Genomic_DNA"/>
</dbReference>
<feature type="transmembrane region" description="Helical" evidence="6">
    <location>
        <begin position="217"/>
        <end position="236"/>
    </location>
</feature>
<comment type="subcellular location">
    <subcellularLocation>
        <location evidence="1">Membrane</location>
        <topology evidence="1">Multi-pass membrane protein</topology>
    </subcellularLocation>
</comment>
<dbReference type="InterPro" id="IPR002293">
    <property type="entry name" value="AA/rel_permease1"/>
</dbReference>
<feature type="transmembrane region" description="Helical" evidence="6">
    <location>
        <begin position="257"/>
        <end position="282"/>
    </location>
</feature>
<proteinExistence type="predicted"/>
<gene>
    <name evidence="7" type="ORF">UE46_03705</name>
</gene>
<sequence length="462" mass="49520">MGNNNSFFRKKKFHLETSGSQHLNKTLGAFDLTMLGVGAVVGAGIFILPGEIASMYAGPGIIISFIIAGLACCLAALCYSEFASKLPIAGSAYTYSYHVFGEGIAWILGWSLLLEYGLAVAAVASGWASYVKSLLAGFSLHIPDAISGSYNPEKGTYFDVLAFSIIIIIGILLSLGIKESTRVNNIMVLLKVAVVVLFIVVGVFYVKPDNWTPFLPFGFSGVITGASMVFFAYIGFDAVSTASEEVKNPQRNMPIGIISSLAICTLLYILLSGVLTGIVPYGDLEGVSAPVAFALQAIGQNWFAGLLSLGAIVGMTTVILVMSYGGTRLLFAMGRDGLLPKSFSKLGKRNTPVRNTLIFAISMGLVSGIVPLAQLAELINIGTLFAFSMVSLGIFFLRKNKDLPTAGFKTPLYPYVPALSFLLCVYLILNLSAITWISFAIWFVIGLVVYFVYGRRHSKLNA</sequence>
<evidence type="ECO:0000313" key="8">
    <source>
        <dbReference type="Proteomes" id="UP000223060"/>
    </source>
</evidence>
<feature type="transmembrane region" description="Helical" evidence="6">
    <location>
        <begin position="27"/>
        <end position="48"/>
    </location>
</feature>
<dbReference type="GO" id="GO:0016020">
    <property type="term" value="C:membrane"/>
    <property type="evidence" value="ECO:0007669"/>
    <property type="project" value="UniProtKB-SubCell"/>
</dbReference>
<feature type="transmembrane region" description="Helical" evidence="6">
    <location>
        <begin position="302"/>
        <end position="331"/>
    </location>
</feature>
<feature type="transmembrane region" description="Helical" evidence="6">
    <location>
        <begin position="103"/>
        <end position="130"/>
    </location>
</feature>
<feature type="transmembrane region" description="Helical" evidence="6">
    <location>
        <begin position="410"/>
        <end position="428"/>
    </location>
</feature>
<dbReference type="KEGG" id="lwi:UE46_03705"/>
<dbReference type="PANTHER" id="PTHR43243">
    <property type="entry name" value="INNER MEMBRANE TRANSPORTER YGJI-RELATED"/>
    <property type="match status" value="1"/>
</dbReference>